<proteinExistence type="predicted"/>
<reference evidence="2 3" key="1">
    <citation type="submission" date="2018-03" db="EMBL/GenBank/DDBJ databases">
        <title>Cross-interface Injection: A General Nanoliter Liquid Handling Method Applied to Single Cells Genome Amplification Automated Nanoliter Liquid Handling Applied to Single Cell Multiple Displacement Amplification.</title>
        <authorList>
            <person name="Yun J."/>
            <person name="Xu P."/>
            <person name="Xu J."/>
            <person name="Dai X."/>
            <person name="Wang Y."/>
            <person name="Zheng X."/>
            <person name="Cao C."/>
            <person name="Yi Q."/>
            <person name="Zhu Y."/>
            <person name="Wang L."/>
            <person name="Dong Z."/>
            <person name="Huang Y."/>
            <person name="Huang L."/>
            <person name="Du W."/>
        </authorList>
    </citation>
    <scope>NUCLEOTIDE SEQUENCE [LARGE SCALE GENOMIC DNA]</scope>
    <source>
        <strain evidence="2 3">Z-D1-2</strain>
    </source>
</reference>
<feature type="transmembrane region" description="Helical" evidence="1">
    <location>
        <begin position="7"/>
        <end position="24"/>
    </location>
</feature>
<sequence length="131" mass="15059">MKIFLKLLLFAILILIAIFGVYIWNVRNYETQMSKVTHVDIYLSEPITNLEFIELIICDSIYQYSLKQIQDTICENIAISNRQFPCFVELEYQFTNGGTTRLKVDSFNCAGCSGSNSYALSTDEVTYSYTD</sequence>
<dbReference type="EMBL" id="PYVU01000021">
    <property type="protein sequence ID" value="PTB97217.1"/>
    <property type="molecule type" value="Genomic_DNA"/>
</dbReference>
<evidence type="ECO:0008006" key="4">
    <source>
        <dbReference type="Google" id="ProtNLM"/>
    </source>
</evidence>
<evidence type="ECO:0000313" key="2">
    <source>
        <dbReference type="EMBL" id="PTB97217.1"/>
    </source>
</evidence>
<accession>A0A2T4DTT7</accession>
<gene>
    <name evidence="2" type="ORF">C9994_03980</name>
</gene>
<dbReference type="Proteomes" id="UP000240608">
    <property type="component" value="Unassembled WGS sequence"/>
</dbReference>
<evidence type="ECO:0000313" key="3">
    <source>
        <dbReference type="Proteomes" id="UP000240608"/>
    </source>
</evidence>
<comment type="caution">
    <text evidence="2">The sequence shown here is derived from an EMBL/GenBank/DDBJ whole genome shotgun (WGS) entry which is preliminary data.</text>
</comment>
<keyword evidence="1" id="KW-1133">Transmembrane helix</keyword>
<protein>
    <recommendedName>
        <fullName evidence="4">Transmembrane protein</fullName>
    </recommendedName>
</protein>
<keyword evidence="1" id="KW-0472">Membrane</keyword>
<keyword evidence="1" id="KW-0812">Transmembrane</keyword>
<dbReference type="AlphaFoldDB" id="A0A2T4DTT7"/>
<evidence type="ECO:0000256" key="1">
    <source>
        <dbReference type="SAM" id="Phobius"/>
    </source>
</evidence>
<name>A0A2T4DTT7_9BACT</name>
<organism evidence="2 3">
    <name type="scientific">Marivirga lumbricoides</name>
    <dbReference type="NCBI Taxonomy" id="1046115"/>
    <lineage>
        <taxon>Bacteria</taxon>
        <taxon>Pseudomonadati</taxon>
        <taxon>Bacteroidota</taxon>
        <taxon>Cytophagia</taxon>
        <taxon>Cytophagales</taxon>
        <taxon>Marivirgaceae</taxon>
        <taxon>Marivirga</taxon>
    </lineage>
</organism>